<name>A0A930VLU9_9ACTN</name>
<organism evidence="2 3">
    <name type="scientific">Nocardioides agariphilus</name>
    <dbReference type="NCBI Taxonomy" id="433664"/>
    <lineage>
        <taxon>Bacteria</taxon>
        <taxon>Bacillati</taxon>
        <taxon>Actinomycetota</taxon>
        <taxon>Actinomycetes</taxon>
        <taxon>Propionibacteriales</taxon>
        <taxon>Nocardioidaceae</taxon>
        <taxon>Nocardioides</taxon>
    </lineage>
</organism>
<comment type="caution">
    <text evidence="2">The sequence shown here is derived from an EMBL/GenBank/DDBJ whole genome shotgun (WGS) entry which is preliminary data.</text>
</comment>
<feature type="compositionally biased region" description="Basic and acidic residues" evidence="1">
    <location>
        <begin position="1"/>
        <end position="27"/>
    </location>
</feature>
<evidence type="ECO:0000313" key="2">
    <source>
        <dbReference type="EMBL" id="MBF4767971.1"/>
    </source>
</evidence>
<dbReference type="SUPFAM" id="SSF53254">
    <property type="entry name" value="Phosphoglycerate mutase-like"/>
    <property type="match status" value="1"/>
</dbReference>
<feature type="region of interest" description="Disordered" evidence="1">
    <location>
        <begin position="1"/>
        <end position="29"/>
    </location>
</feature>
<proteinExistence type="predicted"/>
<accession>A0A930VLU9</accession>
<sequence>MRHGKAEPSGRTDFEREIAERGRHDSADTGSWLAEQGFVPDLALVSAAHRTVGTWRSVAAAGGYDLEPRLSQVLYGAGPETALDLLRESAAEASAILVVGHNPTMAYLASLLDNGEGDPEVASEMMSGYPTSAVALFAYEGQWRDLDEASATLVGYYVGRG</sequence>
<dbReference type="AlphaFoldDB" id="A0A930VLU9"/>
<dbReference type="EMBL" id="JADKPO010000010">
    <property type="protein sequence ID" value="MBF4767971.1"/>
    <property type="molecule type" value="Genomic_DNA"/>
</dbReference>
<keyword evidence="3" id="KW-1185">Reference proteome</keyword>
<dbReference type="InterPro" id="IPR029033">
    <property type="entry name" value="His_PPase_superfam"/>
</dbReference>
<protein>
    <submittedName>
        <fullName evidence="2">Histidine phosphatase family protein</fullName>
    </submittedName>
</protein>
<evidence type="ECO:0000313" key="3">
    <source>
        <dbReference type="Proteomes" id="UP000660668"/>
    </source>
</evidence>
<dbReference type="InterPro" id="IPR013078">
    <property type="entry name" value="His_Pase_superF_clade-1"/>
</dbReference>
<reference evidence="2" key="1">
    <citation type="submission" date="2020-11" db="EMBL/GenBank/DDBJ databases">
        <title>Nocardioides cynanchi sp. nov., isolated from soil of rhizosphere of Cynanchum wilfordii.</title>
        <authorList>
            <person name="Lee J.-S."/>
            <person name="Suh M.K."/>
            <person name="Kim J.-S."/>
        </authorList>
    </citation>
    <scope>NUCLEOTIDE SEQUENCE</scope>
    <source>
        <strain evidence="2">KCTC 19276</strain>
    </source>
</reference>
<gene>
    <name evidence="2" type="ORF">ISU10_09350</name>
</gene>
<dbReference type="Proteomes" id="UP000660668">
    <property type="component" value="Unassembled WGS sequence"/>
</dbReference>
<dbReference type="CDD" id="cd07067">
    <property type="entry name" value="HP_PGM_like"/>
    <property type="match status" value="1"/>
</dbReference>
<evidence type="ECO:0000256" key="1">
    <source>
        <dbReference type="SAM" id="MobiDB-lite"/>
    </source>
</evidence>
<dbReference type="Gene3D" id="3.40.50.1240">
    <property type="entry name" value="Phosphoglycerate mutase-like"/>
    <property type="match status" value="1"/>
</dbReference>